<keyword evidence="5" id="KW-0804">Transcription</keyword>
<evidence type="ECO:0000259" key="7">
    <source>
        <dbReference type="Pfam" id="PF08281"/>
    </source>
</evidence>
<dbReference type="PANTHER" id="PTHR43133:SF50">
    <property type="entry name" value="ECF RNA POLYMERASE SIGMA FACTOR SIGM"/>
    <property type="match status" value="1"/>
</dbReference>
<name>A0ABT3TY62_9ACTN</name>
<keyword evidence="9" id="KW-1185">Reference proteome</keyword>
<keyword evidence="2" id="KW-0805">Transcription regulation</keyword>
<dbReference type="NCBIfam" id="TIGR02937">
    <property type="entry name" value="sigma70-ECF"/>
    <property type="match status" value="1"/>
</dbReference>
<evidence type="ECO:0000256" key="3">
    <source>
        <dbReference type="ARBA" id="ARBA00023082"/>
    </source>
</evidence>
<dbReference type="EMBL" id="JAPHNL010000253">
    <property type="protein sequence ID" value="MCX3061976.1"/>
    <property type="molecule type" value="Genomic_DNA"/>
</dbReference>
<dbReference type="RefSeq" id="WP_266601760.1">
    <property type="nucleotide sequence ID" value="NZ_JAPHNL010000253.1"/>
</dbReference>
<dbReference type="Gene3D" id="1.10.1740.10">
    <property type="match status" value="1"/>
</dbReference>
<organism evidence="8 9">
    <name type="scientific">Streptomyces beihaiensis</name>
    <dbReference type="NCBI Taxonomy" id="2984495"/>
    <lineage>
        <taxon>Bacteria</taxon>
        <taxon>Bacillati</taxon>
        <taxon>Actinomycetota</taxon>
        <taxon>Actinomycetes</taxon>
        <taxon>Kitasatosporales</taxon>
        <taxon>Streptomycetaceae</taxon>
        <taxon>Streptomyces</taxon>
    </lineage>
</organism>
<dbReference type="InterPro" id="IPR036388">
    <property type="entry name" value="WH-like_DNA-bd_sf"/>
</dbReference>
<keyword evidence="4" id="KW-0238">DNA-binding</keyword>
<dbReference type="InterPro" id="IPR013325">
    <property type="entry name" value="RNA_pol_sigma_r2"/>
</dbReference>
<evidence type="ECO:0000256" key="2">
    <source>
        <dbReference type="ARBA" id="ARBA00023015"/>
    </source>
</evidence>
<dbReference type="Pfam" id="PF04542">
    <property type="entry name" value="Sigma70_r2"/>
    <property type="match status" value="1"/>
</dbReference>
<comment type="similarity">
    <text evidence="1">Belongs to the sigma-70 factor family. ECF subfamily.</text>
</comment>
<proteinExistence type="inferred from homology"/>
<dbReference type="CDD" id="cd06171">
    <property type="entry name" value="Sigma70_r4"/>
    <property type="match status" value="1"/>
</dbReference>
<gene>
    <name evidence="8" type="ORF">OFY01_19860</name>
</gene>
<dbReference type="SUPFAM" id="SSF88946">
    <property type="entry name" value="Sigma2 domain of RNA polymerase sigma factors"/>
    <property type="match status" value="1"/>
</dbReference>
<dbReference type="InterPro" id="IPR014325">
    <property type="entry name" value="RNA_pol_sigma-E_actinobac"/>
</dbReference>
<dbReference type="InterPro" id="IPR013249">
    <property type="entry name" value="RNA_pol_sigma70_r4_t2"/>
</dbReference>
<evidence type="ECO:0000256" key="5">
    <source>
        <dbReference type="ARBA" id="ARBA00023163"/>
    </source>
</evidence>
<dbReference type="Proteomes" id="UP001163064">
    <property type="component" value="Unassembled WGS sequence"/>
</dbReference>
<dbReference type="InterPro" id="IPR007627">
    <property type="entry name" value="RNA_pol_sigma70_r2"/>
</dbReference>
<evidence type="ECO:0000313" key="8">
    <source>
        <dbReference type="EMBL" id="MCX3061976.1"/>
    </source>
</evidence>
<keyword evidence="3" id="KW-0731">Sigma factor</keyword>
<dbReference type="InterPro" id="IPR039425">
    <property type="entry name" value="RNA_pol_sigma-70-like"/>
</dbReference>
<reference evidence="8" key="1">
    <citation type="submission" date="2022-10" db="EMBL/GenBank/DDBJ databases">
        <title>Streptomyces beihaiensis sp. nov., a chitin degrading actinobacterium, isolated from shrimp pond soil.</title>
        <authorList>
            <person name="Xie J."/>
            <person name="Shen N."/>
        </authorList>
    </citation>
    <scope>NUCLEOTIDE SEQUENCE</scope>
    <source>
        <strain evidence="8">GXMU-J5</strain>
    </source>
</reference>
<evidence type="ECO:0000313" key="9">
    <source>
        <dbReference type="Proteomes" id="UP001163064"/>
    </source>
</evidence>
<comment type="caution">
    <text evidence="8">The sequence shown here is derived from an EMBL/GenBank/DDBJ whole genome shotgun (WGS) entry which is preliminary data.</text>
</comment>
<dbReference type="NCBIfam" id="TIGR02983">
    <property type="entry name" value="SigE-fam_strep"/>
    <property type="match status" value="1"/>
</dbReference>
<dbReference type="InterPro" id="IPR013324">
    <property type="entry name" value="RNA_pol_sigma_r3/r4-like"/>
</dbReference>
<dbReference type="Gene3D" id="1.10.10.10">
    <property type="entry name" value="Winged helix-like DNA-binding domain superfamily/Winged helix DNA-binding domain"/>
    <property type="match status" value="1"/>
</dbReference>
<accession>A0ABT3TY62</accession>
<feature type="domain" description="RNA polymerase sigma-70 region 2" evidence="6">
    <location>
        <begin position="24"/>
        <end position="86"/>
    </location>
</feature>
<evidence type="ECO:0000256" key="1">
    <source>
        <dbReference type="ARBA" id="ARBA00010641"/>
    </source>
</evidence>
<dbReference type="PANTHER" id="PTHR43133">
    <property type="entry name" value="RNA POLYMERASE ECF-TYPE SIGMA FACTO"/>
    <property type="match status" value="1"/>
</dbReference>
<evidence type="ECO:0000259" key="6">
    <source>
        <dbReference type="Pfam" id="PF04542"/>
    </source>
</evidence>
<evidence type="ECO:0000256" key="4">
    <source>
        <dbReference type="ARBA" id="ARBA00023125"/>
    </source>
</evidence>
<sequence length="175" mass="20131">MAERPATGQRFEAHEDFGEYVRLRRDALLRIALRIVPDPADAEDLLQAALLRTQATWPGIKDMARADGYIRRVMINLRTEWWRARKVDEVPLEHLPDAGFEEVRPRQLLDQEELLEVLPLLGERQRTVVVLRYWEDFSTKETAQALGISPGTVKSTLHRALEALRRELTTARPAA</sequence>
<protein>
    <submittedName>
        <fullName evidence="8">SigE family RNA polymerase sigma factor</fullName>
    </submittedName>
</protein>
<feature type="domain" description="RNA polymerase sigma factor 70 region 4 type 2" evidence="7">
    <location>
        <begin position="112"/>
        <end position="164"/>
    </location>
</feature>
<dbReference type="InterPro" id="IPR014284">
    <property type="entry name" value="RNA_pol_sigma-70_dom"/>
</dbReference>
<dbReference type="Pfam" id="PF08281">
    <property type="entry name" value="Sigma70_r4_2"/>
    <property type="match status" value="1"/>
</dbReference>
<dbReference type="SUPFAM" id="SSF88659">
    <property type="entry name" value="Sigma3 and sigma4 domains of RNA polymerase sigma factors"/>
    <property type="match status" value="1"/>
</dbReference>